<evidence type="ECO:0000313" key="2">
    <source>
        <dbReference type="EMBL" id="PVZ95344.1"/>
    </source>
</evidence>
<name>A0A2V1HY54_9MICO</name>
<accession>A0A2V1HY54</accession>
<evidence type="ECO:0000313" key="3">
    <source>
        <dbReference type="Proteomes" id="UP000244893"/>
    </source>
</evidence>
<feature type="transmembrane region" description="Helical" evidence="1">
    <location>
        <begin position="21"/>
        <end position="44"/>
    </location>
</feature>
<sequence>MVRSEGDRARDAELTRRARWYAAWSLQRIVVGVLVFLGGMAWLVGSGFGLPPWAFLVWTAAVLVGWAGWTLLRRRRDRSGGGEPPVF</sequence>
<keyword evidence="1" id="KW-0812">Transmembrane</keyword>
<proteinExistence type="predicted"/>
<protein>
    <submittedName>
        <fullName evidence="2">Uncharacterized protein</fullName>
    </submittedName>
</protein>
<dbReference type="EMBL" id="QEOP01000001">
    <property type="protein sequence ID" value="PVZ95344.1"/>
    <property type="molecule type" value="Genomic_DNA"/>
</dbReference>
<keyword evidence="3" id="KW-1185">Reference proteome</keyword>
<evidence type="ECO:0000256" key="1">
    <source>
        <dbReference type="SAM" id="Phobius"/>
    </source>
</evidence>
<gene>
    <name evidence="2" type="ORF">DDQ50_02155</name>
</gene>
<comment type="caution">
    <text evidence="2">The sequence shown here is derived from an EMBL/GenBank/DDBJ whole genome shotgun (WGS) entry which is preliminary data.</text>
</comment>
<dbReference type="RefSeq" id="WP_116755080.1">
    <property type="nucleotide sequence ID" value="NZ_JBHUEX010000001.1"/>
</dbReference>
<dbReference type="AlphaFoldDB" id="A0A2V1HY54"/>
<feature type="transmembrane region" description="Helical" evidence="1">
    <location>
        <begin position="50"/>
        <end position="72"/>
    </location>
</feature>
<dbReference type="Proteomes" id="UP000244893">
    <property type="component" value="Unassembled WGS sequence"/>
</dbReference>
<organism evidence="2 3">
    <name type="scientific">Amnibacterium flavum</name>
    <dbReference type="NCBI Taxonomy" id="2173173"/>
    <lineage>
        <taxon>Bacteria</taxon>
        <taxon>Bacillati</taxon>
        <taxon>Actinomycetota</taxon>
        <taxon>Actinomycetes</taxon>
        <taxon>Micrococcales</taxon>
        <taxon>Microbacteriaceae</taxon>
        <taxon>Amnibacterium</taxon>
    </lineage>
</organism>
<keyword evidence="1" id="KW-1133">Transmembrane helix</keyword>
<reference evidence="2 3" key="1">
    <citation type="submission" date="2018-05" db="EMBL/GenBank/DDBJ databases">
        <title>Amnibacterium sp. M8JJ-5, whole genome shotgun sequence.</title>
        <authorList>
            <person name="Tuo L."/>
        </authorList>
    </citation>
    <scope>NUCLEOTIDE SEQUENCE [LARGE SCALE GENOMIC DNA]</scope>
    <source>
        <strain evidence="2 3">M8JJ-5</strain>
    </source>
</reference>
<keyword evidence="1" id="KW-0472">Membrane</keyword>